<dbReference type="InterPro" id="IPR032821">
    <property type="entry name" value="PKS_assoc"/>
</dbReference>
<evidence type="ECO:0000256" key="1">
    <source>
        <dbReference type="ARBA" id="ARBA00004496"/>
    </source>
</evidence>
<gene>
    <name evidence="15" type="ordered locus">TERTU_2202</name>
</gene>
<dbReference type="GO" id="GO:0031177">
    <property type="term" value="F:phosphopantetheine binding"/>
    <property type="evidence" value="ECO:0007669"/>
    <property type="project" value="InterPro"/>
</dbReference>
<dbReference type="GO" id="GO:0006633">
    <property type="term" value="P:fatty acid biosynthetic process"/>
    <property type="evidence" value="ECO:0007669"/>
    <property type="project" value="UniProtKB-UniPathway"/>
</dbReference>
<dbReference type="PANTHER" id="PTHR43775:SF37">
    <property type="entry name" value="SI:DKEY-61P9.11"/>
    <property type="match status" value="1"/>
</dbReference>
<dbReference type="InterPro" id="IPR020806">
    <property type="entry name" value="PKS_PP-bd"/>
</dbReference>
<evidence type="ECO:0000256" key="10">
    <source>
        <dbReference type="PROSITE-ProRule" id="PRU01363"/>
    </source>
</evidence>
<dbReference type="Pfam" id="PF14765">
    <property type="entry name" value="PS-DH"/>
    <property type="match status" value="1"/>
</dbReference>
<dbReference type="eggNOG" id="COG0236">
    <property type="taxonomic scope" value="Bacteria"/>
</dbReference>
<keyword evidence="11" id="KW-0472">Membrane</keyword>
<dbReference type="EMBL" id="CP001614">
    <property type="protein sequence ID" value="ACR13997.1"/>
    <property type="molecule type" value="Genomic_DNA"/>
</dbReference>
<dbReference type="GO" id="GO:0071770">
    <property type="term" value="P:DIM/DIP cell wall layer assembly"/>
    <property type="evidence" value="ECO:0007669"/>
    <property type="project" value="TreeGrafter"/>
</dbReference>
<feature type="domain" description="Ketosynthase family 3 (KS3)" evidence="13">
    <location>
        <begin position="1303"/>
        <end position="1726"/>
    </location>
</feature>
<feature type="domain" description="Ketosynthase family 3 (KS3)" evidence="13">
    <location>
        <begin position="2860"/>
        <end position="3272"/>
    </location>
</feature>
<dbReference type="SUPFAM" id="SSF56784">
    <property type="entry name" value="HAD-like"/>
    <property type="match status" value="1"/>
</dbReference>
<dbReference type="CDD" id="cd00833">
    <property type="entry name" value="PKS"/>
    <property type="match status" value="3"/>
</dbReference>
<dbReference type="InterPro" id="IPR036412">
    <property type="entry name" value="HAD-like_sf"/>
</dbReference>
<dbReference type="STRING" id="377629.TERTU_2202"/>
<dbReference type="Proteomes" id="UP000009080">
    <property type="component" value="Chromosome"/>
</dbReference>
<evidence type="ECO:0000259" key="13">
    <source>
        <dbReference type="PROSITE" id="PS52004"/>
    </source>
</evidence>
<evidence type="ECO:0000256" key="7">
    <source>
        <dbReference type="ARBA" id="ARBA00022553"/>
    </source>
</evidence>
<dbReference type="NCBIfam" id="TIGR01681">
    <property type="entry name" value="HAD-SF-IIIC"/>
    <property type="match status" value="1"/>
</dbReference>
<dbReference type="SMART" id="SM00825">
    <property type="entry name" value="PKS_KS"/>
    <property type="match status" value="3"/>
</dbReference>
<evidence type="ECO:0000256" key="2">
    <source>
        <dbReference type="ARBA" id="ARBA00004792"/>
    </source>
</evidence>
<protein>
    <submittedName>
        <fullName evidence="15">Modular polyketide synthase, type I PKS</fullName>
    </submittedName>
</protein>
<dbReference type="InterPro" id="IPR050091">
    <property type="entry name" value="PKS_NRPS_Biosynth_Enz"/>
</dbReference>
<dbReference type="NCBIfam" id="TIGR01686">
    <property type="entry name" value="FkbH"/>
    <property type="match status" value="1"/>
</dbReference>
<dbReference type="Pfam" id="PF02801">
    <property type="entry name" value="Ketoacyl-synt_C"/>
    <property type="match status" value="3"/>
</dbReference>
<dbReference type="SMART" id="SM01294">
    <property type="entry name" value="PKS_PP_betabranch"/>
    <property type="match status" value="1"/>
</dbReference>
<dbReference type="Gene3D" id="3.40.50.720">
    <property type="entry name" value="NAD(P)-binding Rossmann-like Domain"/>
    <property type="match status" value="3"/>
</dbReference>
<keyword evidence="11" id="KW-0812">Transmembrane</keyword>
<dbReference type="GO" id="GO:0006635">
    <property type="term" value="P:fatty acid beta-oxidation"/>
    <property type="evidence" value="ECO:0007669"/>
    <property type="project" value="UniProtKB-UniPathway"/>
</dbReference>
<feature type="domain" description="PKS/mFAS DH" evidence="14">
    <location>
        <begin position="1912"/>
        <end position="2179"/>
    </location>
</feature>
<feature type="active site" description="Proton acceptor; for dehydratase activity" evidence="10">
    <location>
        <position position="1947"/>
    </location>
</feature>
<comment type="pathway">
    <text evidence="3">Lipid metabolism; fatty acid biosynthesis.</text>
</comment>
<dbReference type="Pfam" id="PF16197">
    <property type="entry name" value="KAsynt_C_assoc"/>
    <property type="match status" value="1"/>
</dbReference>
<dbReference type="Pfam" id="PF00106">
    <property type="entry name" value="adh_short"/>
    <property type="match status" value="1"/>
</dbReference>
<dbReference type="eggNOG" id="COG1028">
    <property type="taxonomic scope" value="Bacteria"/>
</dbReference>
<dbReference type="InterPro" id="IPR036514">
    <property type="entry name" value="SGNH_hydro_sf"/>
</dbReference>
<dbReference type="SUPFAM" id="SSF47336">
    <property type="entry name" value="ACP-like"/>
    <property type="match status" value="3"/>
</dbReference>
<dbReference type="Gene3D" id="3.40.50.1110">
    <property type="entry name" value="SGNH hydrolase"/>
    <property type="match status" value="1"/>
</dbReference>
<dbReference type="GO" id="GO:0004312">
    <property type="term" value="F:fatty acid synthase activity"/>
    <property type="evidence" value="ECO:0007669"/>
    <property type="project" value="TreeGrafter"/>
</dbReference>
<dbReference type="Gene3D" id="1.10.1240.100">
    <property type="match status" value="2"/>
</dbReference>
<evidence type="ECO:0000256" key="9">
    <source>
        <dbReference type="ARBA" id="ARBA00022737"/>
    </source>
</evidence>
<dbReference type="InterPro" id="IPR014030">
    <property type="entry name" value="Ketoacyl_synth_N"/>
</dbReference>
<dbReference type="OrthoDB" id="9778690at2"/>
<dbReference type="InterPro" id="IPR057326">
    <property type="entry name" value="KR_dom"/>
</dbReference>
<dbReference type="InterPro" id="IPR006162">
    <property type="entry name" value="Ppantetheine_attach_site"/>
</dbReference>
<dbReference type="InterPro" id="IPR018201">
    <property type="entry name" value="Ketoacyl_synth_AS"/>
</dbReference>
<evidence type="ECO:0000256" key="11">
    <source>
        <dbReference type="SAM" id="Phobius"/>
    </source>
</evidence>
<dbReference type="SMART" id="SM00822">
    <property type="entry name" value="PKS_KR"/>
    <property type="match status" value="2"/>
</dbReference>
<dbReference type="InterPro" id="IPR013968">
    <property type="entry name" value="PKS_KR"/>
</dbReference>
<dbReference type="InterPro" id="IPR042104">
    <property type="entry name" value="PKS_dehydratase_sf"/>
</dbReference>
<comment type="pathway">
    <text evidence="2">Antibiotic biosynthesis.</text>
</comment>
<evidence type="ECO:0000313" key="16">
    <source>
        <dbReference type="Proteomes" id="UP000009080"/>
    </source>
</evidence>
<dbReference type="Gene3D" id="3.40.50.1000">
    <property type="entry name" value="HAD superfamily/HAD-like"/>
    <property type="match status" value="1"/>
</dbReference>
<dbReference type="InterPro" id="IPR014031">
    <property type="entry name" value="Ketoacyl_synth_C"/>
</dbReference>
<feature type="active site" description="Proton donor; for dehydratase activity" evidence="10">
    <location>
        <position position="2099"/>
    </location>
</feature>
<evidence type="ECO:0000259" key="14">
    <source>
        <dbReference type="PROSITE" id="PS52019"/>
    </source>
</evidence>
<dbReference type="Gene3D" id="3.40.47.10">
    <property type="match status" value="3"/>
</dbReference>
<dbReference type="HOGENOM" id="CLU_223614_0_0_6"/>
<dbReference type="InterPro" id="IPR020841">
    <property type="entry name" value="PKS_Beta-ketoAc_synthase_dom"/>
</dbReference>
<dbReference type="SUPFAM" id="SSF51735">
    <property type="entry name" value="NAD(P)-binding Rossmann-fold domains"/>
    <property type="match status" value="3"/>
</dbReference>
<dbReference type="Gene3D" id="3.10.129.110">
    <property type="entry name" value="Polyketide synthase dehydratase"/>
    <property type="match status" value="1"/>
</dbReference>
<keyword evidence="9" id="KW-0677">Repeat</keyword>
<dbReference type="SMART" id="SM00826">
    <property type="entry name" value="PKS_DH"/>
    <property type="match status" value="1"/>
</dbReference>
<dbReference type="Pfam" id="PF00550">
    <property type="entry name" value="PP-binding"/>
    <property type="match status" value="3"/>
</dbReference>
<dbReference type="InterPro" id="IPR009081">
    <property type="entry name" value="PP-bd_ACP"/>
</dbReference>
<dbReference type="InterPro" id="IPR016039">
    <property type="entry name" value="Thiolase-like"/>
</dbReference>
<evidence type="ECO:0000256" key="4">
    <source>
        <dbReference type="ARBA" id="ARBA00006484"/>
    </source>
</evidence>
<dbReference type="PROSITE" id="PS00012">
    <property type="entry name" value="PHOSPHOPANTETHEINE"/>
    <property type="match status" value="1"/>
</dbReference>
<dbReference type="InterPro" id="IPR036736">
    <property type="entry name" value="ACP-like_sf"/>
</dbReference>
<dbReference type="UniPathway" id="UPA00094"/>
<accession>C5BJI1</accession>
<dbReference type="Pfam" id="PF22336">
    <property type="entry name" value="RhiE-like_linker"/>
    <property type="match status" value="1"/>
</dbReference>
<feature type="domain" description="Carrier" evidence="12">
    <location>
        <begin position="2686"/>
        <end position="2763"/>
    </location>
</feature>
<feature type="domain" description="Carrier" evidence="12">
    <location>
        <begin position="3957"/>
        <end position="4034"/>
    </location>
</feature>
<dbReference type="KEGG" id="ttu:TERTU_2202"/>
<dbReference type="GO" id="GO:0005737">
    <property type="term" value="C:cytoplasm"/>
    <property type="evidence" value="ECO:0007669"/>
    <property type="project" value="UniProtKB-SubCell"/>
</dbReference>
<dbReference type="SMART" id="SM00823">
    <property type="entry name" value="PKS_PP"/>
    <property type="match status" value="2"/>
</dbReference>
<feature type="domain" description="Carrier" evidence="12">
    <location>
        <begin position="1183"/>
        <end position="1257"/>
    </location>
</feature>
<dbReference type="InterPro" id="IPR049900">
    <property type="entry name" value="PKS_mFAS_DH"/>
</dbReference>
<dbReference type="InterPro" id="IPR054514">
    <property type="entry name" value="RhiE-like_linker"/>
</dbReference>
<dbReference type="InterPro" id="IPR049551">
    <property type="entry name" value="PKS_DH_C"/>
</dbReference>
<dbReference type="Pfam" id="PF00109">
    <property type="entry name" value="ketoacyl-synt"/>
    <property type="match status" value="3"/>
</dbReference>
<evidence type="ECO:0000313" key="15">
    <source>
        <dbReference type="EMBL" id="ACR13997.1"/>
    </source>
</evidence>
<keyword evidence="16" id="KW-1185">Reference proteome</keyword>
<dbReference type="Gene3D" id="1.10.1200.10">
    <property type="entry name" value="ACP-like"/>
    <property type="match status" value="2"/>
</dbReference>
<feature type="transmembrane region" description="Helical" evidence="11">
    <location>
        <begin position="176"/>
        <end position="193"/>
    </location>
</feature>
<keyword evidence="7" id="KW-0597">Phosphoprotein</keyword>
<feature type="region of interest" description="N-terminal hotdog fold" evidence="10">
    <location>
        <begin position="1912"/>
        <end position="2029"/>
    </location>
</feature>
<dbReference type="PROSITE" id="PS00606">
    <property type="entry name" value="KS3_1"/>
    <property type="match status" value="3"/>
</dbReference>
<dbReference type="InterPro" id="IPR023214">
    <property type="entry name" value="HAD_sf"/>
</dbReference>
<comment type="similarity">
    <text evidence="4">Belongs to the short-chain dehydrogenases/reductases (SDR) family.</text>
</comment>
<dbReference type="SUPFAM" id="SSF54637">
    <property type="entry name" value="Thioesterase/thiol ester dehydrase-isomerase"/>
    <property type="match status" value="1"/>
</dbReference>
<proteinExistence type="inferred from homology"/>
<dbReference type="GO" id="GO:0016788">
    <property type="term" value="F:hydrolase activity, acting on ester bonds"/>
    <property type="evidence" value="ECO:0007669"/>
    <property type="project" value="UniProtKB-ARBA"/>
</dbReference>
<evidence type="ECO:0000256" key="8">
    <source>
        <dbReference type="ARBA" id="ARBA00022679"/>
    </source>
</evidence>
<dbReference type="InterPro" id="IPR010033">
    <property type="entry name" value="HAD_SF_ppase_IIIC"/>
</dbReference>
<dbReference type="InterPro" id="IPR002347">
    <property type="entry name" value="SDR_fam"/>
</dbReference>
<dbReference type="SUPFAM" id="SSF53901">
    <property type="entry name" value="Thiolase-like"/>
    <property type="match status" value="3"/>
</dbReference>
<feature type="transmembrane region" description="Helical" evidence="11">
    <location>
        <begin position="40"/>
        <end position="58"/>
    </location>
</feature>
<feature type="region of interest" description="C-terminal hotdog fold" evidence="10">
    <location>
        <begin position="2040"/>
        <end position="2179"/>
    </location>
</feature>
<dbReference type="eggNOG" id="COG3882">
    <property type="taxonomic scope" value="Bacteria"/>
</dbReference>
<dbReference type="CDD" id="cd05233">
    <property type="entry name" value="SDR_c"/>
    <property type="match status" value="1"/>
</dbReference>
<evidence type="ECO:0000256" key="3">
    <source>
        <dbReference type="ARBA" id="ARBA00005194"/>
    </source>
</evidence>
<keyword evidence="6" id="KW-0963">Cytoplasm</keyword>
<evidence type="ECO:0000256" key="5">
    <source>
        <dbReference type="ARBA" id="ARBA00022450"/>
    </source>
</evidence>
<dbReference type="PROSITE" id="PS52004">
    <property type="entry name" value="KS3_2"/>
    <property type="match status" value="3"/>
</dbReference>
<dbReference type="PANTHER" id="PTHR43775">
    <property type="entry name" value="FATTY ACID SYNTHASE"/>
    <property type="match status" value="1"/>
</dbReference>
<feature type="domain" description="Ketosynthase family 3 (KS3)" evidence="13">
    <location>
        <begin position="4067"/>
        <end position="4484"/>
    </location>
</feature>
<name>C5BJI1_TERTT</name>
<dbReference type="InterPro" id="IPR036291">
    <property type="entry name" value="NAD(P)-bd_dom_sf"/>
</dbReference>
<organism evidence="15 16">
    <name type="scientific">Teredinibacter turnerae (strain ATCC 39867 / T7901)</name>
    <dbReference type="NCBI Taxonomy" id="377629"/>
    <lineage>
        <taxon>Bacteria</taxon>
        <taxon>Pseudomonadati</taxon>
        <taxon>Pseudomonadota</taxon>
        <taxon>Gammaproteobacteria</taxon>
        <taxon>Cellvibrionales</taxon>
        <taxon>Cellvibrionaceae</taxon>
        <taxon>Teredinibacter</taxon>
    </lineage>
</organism>
<reference evidence="15 16" key="1">
    <citation type="journal article" date="2009" name="PLoS ONE">
        <title>The complete genome of Teredinibacter turnerae T7901: an intracellular endosymbiont of marine wood-boring bivalves (shipworms).</title>
        <authorList>
            <person name="Yang J.C."/>
            <person name="Madupu R."/>
            <person name="Durkin A.S."/>
            <person name="Ekborg N.A."/>
            <person name="Pedamallu C.S."/>
            <person name="Hostetler J.B."/>
            <person name="Radune D."/>
            <person name="Toms B.S."/>
            <person name="Henrissat B."/>
            <person name="Coutinho P.M."/>
            <person name="Schwarz S."/>
            <person name="Field L."/>
            <person name="Trindade-Silva A.E."/>
            <person name="Soares C.A.G."/>
            <person name="Elshahawi S."/>
            <person name="Hanora A."/>
            <person name="Schmidt E.W."/>
            <person name="Haygood M.G."/>
            <person name="Posfai J."/>
            <person name="Benner J."/>
            <person name="Madinger C."/>
            <person name="Nove J."/>
            <person name="Anton B."/>
            <person name="Chaudhary K."/>
            <person name="Foster J."/>
            <person name="Holman A."/>
            <person name="Kumar S."/>
            <person name="Lessard P.A."/>
            <person name="Luyten Y.A."/>
            <person name="Slatko B."/>
            <person name="Wood N."/>
            <person name="Wu B."/>
            <person name="Teplitski M."/>
            <person name="Mougous J.D."/>
            <person name="Ward N."/>
            <person name="Eisen J.A."/>
            <person name="Badger J.H."/>
            <person name="Distel D.L."/>
        </authorList>
    </citation>
    <scope>NUCLEOTIDE SEQUENCE [LARGE SCALE GENOMIC DNA]</scope>
    <source>
        <strain evidence="16">ATCC 39867 / T7901</strain>
    </source>
</reference>
<dbReference type="GO" id="GO:0005886">
    <property type="term" value="C:plasma membrane"/>
    <property type="evidence" value="ECO:0007669"/>
    <property type="project" value="TreeGrafter"/>
</dbReference>
<dbReference type="RefSeq" id="WP_015820112.1">
    <property type="nucleotide sequence ID" value="NC_012997.1"/>
</dbReference>
<dbReference type="GO" id="GO:0004315">
    <property type="term" value="F:3-oxoacyl-[acyl-carrier-protein] synthase activity"/>
    <property type="evidence" value="ECO:0007669"/>
    <property type="project" value="InterPro"/>
</dbReference>
<comment type="subcellular location">
    <subcellularLocation>
        <location evidence="1">Cytoplasm</location>
    </subcellularLocation>
</comment>
<dbReference type="InterPro" id="IPR020807">
    <property type="entry name" value="PKS_DH"/>
</dbReference>
<keyword evidence="5" id="KW-0596">Phosphopantetheine</keyword>
<evidence type="ECO:0000256" key="6">
    <source>
        <dbReference type="ARBA" id="ARBA00022490"/>
    </source>
</evidence>
<evidence type="ECO:0000259" key="12">
    <source>
        <dbReference type="PROSITE" id="PS50075"/>
    </source>
</evidence>
<keyword evidence="8" id="KW-0808">Transferase</keyword>
<dbReference type="UniPathway" id="UPA00659"/>
<sequence>MELVSHRIAFHQNLIDSFSEFSRDLNPMHLDEVYARKTSFATPICFGCLAVISSLAYIRSLHRYRIHNIKAEFLGAIAIGQEYSISGKQHSENKYSIRISDGSLPLLECVFVAEFIDNDQLFWQPRRSDSTEYDESATLVAVDSVSENDYAESRYPPRWDCFELLAENLGVVPTNLLANLSAVLGLFSYWIGMKLPGQQALFSGFSASLEPDFAGQIFDSLDVNARVTHVEKAFGMVSQELAIANHSQALASASLQALFRPESRGLNPLSLKLEDRVESHFSGKNIFITGASRGLGACIAAASLLAGARVYGNFYRSRDEVDKWLKLLPEHIRINFVPVQGDCQQAEPFSTLTNSLEESGAVLDYVFLSATPALEAMVLSKDSHERFSAYIEQSFKMVSAPLAALEDIIAADAQVVLISTVAVEAPVAAWPHYVAAKSGLEKLFETLALKKELRRWCVVRFPQLATDLVYSVANRDALLSPEDAASQLLSALAEDSTTIAGNRNLKVISDFSVATSNPNESASSATISKGHNSTAAKNAEASLEQANSGGKPLKTIAFASSFTLDPIEHSFTRWSQNQKLFSALGGPIKLALAKYGQVVQTLLSPQSVFYQDGCELSIVLLRLEDAFHYHENYRDLVEGRNDEEVHRLVLGAVKQWCDAIAAYHGAAPLTVVLCPDSHAYSCTASYRELRASCVVQLRDCCSSAAAVYFREASEFHLELSPSLQNNTKDRLTDPNLASRIEDVLRNEIAHIPYVDNYYDALVRGSIRQLCALRFTPKKVLVCDCDNTLWGGIVGEDGVEGISIDAGHSKLQHLLVNAVNSGFLVCLASKNNLEDVKAVFEQRKDMVLQAEHVTGWKVSWSPKSDNIRNLADELSLGLESFVFLDDNPVEILEVHQQLEAVLCIHIPAGEHLASFCNDFWFTDRLTITSEDRKRTAMYKGQVLREQEKSRQSSLLDYIEALDIRTQIIPLDDASVARVSQLCLKTNQFNFTTLRLDENAVKLYISEPEKYAYALHVQDKFGDYGLVGAIFLHTHNNTLHMDNMLLSCRVLGRGIEYQVLNFVGDLELEGFDDCSIDFKVSAKNTPAIDFLAKVFPDSNIENTDAGCLTTTRSKLAELRLTEEGESAQPGSGVTARSEKLASGAVVAQNIFYQSVLTQFSTEPQSALARPGKNSSQKNDGAKAVAEVWPILKAVIEDTLIQLDEPVTKKTSFDSLSLTSLMMVNLTVALARAFKTKLSSTYLYGLNTLADLDKKLQTDIYGQVDESSPVVSVSLAAKESSGDSLGPISSDSSKVHPLEPLLADSNEKIAIIGVAGRYPGASSIDELWGLVSKGECVVGEVPQERWPHSCIFSQENTGAGQTYSNYAAFISDVDKFDSRLFNISPKDAAIMDPQQRWFLTIAYECLLSAGYSRANLTSNTGVFVGAMARDYQALCAPLVAQGKVPFPYADLYQIANRVSYFLDLNGPSITVDTACSSSGVALHMAVDSIRKGECSQAFVGGVNLILHPQRHVQYAQMQMLSKDGRCRSFADDANGMVMGEGVGCLLLKPLAVAQQAGDNILGTVLSTHTNAGGRTTGFTVPNPVAQSDLIRQAIDKARISADSISYIEAHGTGTPLGDPIEVEGIGSALQRRAEQEPCKLGSIKSNIGHLEPAAAIAGITKVLLQFQHKTLAPSLHVKALNHRIDFAAEGVEVQQHIADWLPISSSEPKRAGVSSFGAGGVNAHVILESYSTGDVNKVPALQPTYPSLSTIVPLSAQSDEALDALIKQMHAYISMHVDVNLSSIGYTLQTGRDEFRYRAAIVANSRESLLEQLEGWHDRKRHGAATESGDIKEYRDLGDIFSDCDVLVDQWLQQGHADKIAALWTKGAAIKWERLWSIDTSQPGSVRVRLPGYPFMGDRHWVDGAKWQPVEGTPHAASPAPVASGENIAIAHGEENKVALSISQYFVADHVVDSRAILPGVSYLAAFESVLNDTDGVFAIDQMMWVRPLSFEHQNECILSAQQGGSHTALVDDQGTVYAKCQSVGASDAAAPINLPRLLSDLRETISREECYRRLVDQGFNYGPGLRCVDKVQFKDNLILGRIIQQKTTAGDPWSLSSGLLDAGLQTTIIANNAPQTLLPYACDKIIVCSKRWPSRVFSVANLQHRSAQRITCELGFYDSQGNPLLVMQGLTLLASKSDTASQTEAVATGRLKPSDNHSRNVAASDFYRSQWTPVDRSQTAATDFNNVDVVVITHPLSSSKNVVERLAIACNGAPILEVPVSGKQIPQLPQLGKSKRLFVDCASPFLADVDFLPVLDVYRQYPSGTEYIVVASDSDTADVQALAQSYASFGRAMLHETDQFILKTFITGLAWETLFKDVLTAESSLAFKEVQGELYSLNYTSLDANAEQGSGQSIGFSVGGIYWLTGLGGVTEALAMQIQARYQAKIVITGRRAPETVSPLLDRLPGVNYIQADITNAAQCEDVFDWIKRNLGELSGVIHLAGTVHDDRLVNQTQESISRVLKPKITGAKNLLSKLNDCPNAWLILGSSIASVVGNIGQSNYAMANGFLDALARESLARGQDTLKETASLSAGADRRKTPVLSVSWPLWRNTGMAADKEDLVEHNQRFGFGYILPENGLAVLEQAMADASHSPHVIYLPGDGEKIARAFNISLPHSAVTAVMANTEHAPSAGDPSEAATGDVFVPDPVDVRAQLLENLFDHTNELLSLPEGVLEADEDLSSYGFDSISLSDFADRLNADYGLGISPVLFFDYPTLSGLADALLERFGEKIAKKMQLAAPTTAVSQAGIPPLPRQQLSGESTVNQQPTHASVACEKTVDEVITTVVPEPEKTSVAVSNGNAVPALSVALAAPGKTPASEQEFDERTVAIVGMAGRFPGADSLETFWQNLVSGVDMVTPVPQERFGNEARQYFAGLVDGLEQFDPEFFKITGREAVLMDPQHRLLMELAWQAVEHAGYHPKSLSGSATGVFVGITLHDHLQRLHDIGQQPVSHLATGNVHCLASNRISYLLNLNGPSESVDTACSSSLVAMNRAVKALRTGECTAALVGGVNALLSDVMFNAFTEAGMLSPTGRCHTFSANADGYVRGEGGGMVFIKTLHRALADKDAVLALIRGTAVNHGGHGQSLTAPSANAQARVIQQALKDAQLSPDTISYVEAHGTGTQLGDPIELEGLTQVFGSAHVEHPRYTGTVKTNIGHLESAAGMAGLIKLVLALQHQILPKSLHGEPINNLVNTDTLPFEFLHETRSWGGDNGLPLRAGLSSFGFGGVNGHIVLEQAPSIDSFETAQTHPGSMELIIVSAVSESLLVEQLQNLQAIAASLAENQLATLAYTSRVARGSYKHRAAFLVSSLSQLQYQISQFISGAVVANLNEREITERPLKALIDEGAWAELGARWLQGLNIDWQATGTTELPVHRTPFPLTRFNRRDCSIELLGAKPTIASPDSVGEHRSDEKPVTKAVFYRPAWEPCPLESNAASIVPYTRTILLLVRDDESVLWHERIAQSPRHNWHIVRFSGLYPRLSKTELEIDLNAENPITQFIQLLEHRHIRPDWVIDAFDFAATQEATASSGFWLQRVQLLQSCMRAWQGRGQNAGVHFWHLSGSNGSAQSAWFETLYAGLGVEYKNIQTHQLQLESCPVIREFEAVLEQEAMQPATQQSVSRRSGSRNVRQFEPITLSTNSSSVFLRADAVYVVTGGTGGLGVVAAKLLISCGARQLILLGRKPLGEKGETVVRTLSEKGATVNYSSSVNDLKTRLQSERLFVAGVIHCAGVDTQGDLAFINKSSSSFEKCLLPKTELAQRLCEELKPHLDPAKLQFFIAYSSVSSVVPVLTAGRSDYGPANGALNSWVAAQAEHYSNSGFVSILWPSHESGGMPVITSERYQNTGLACLTEDQADQFLRVIMQAAIQGRLHDVLILPHLDISLPLNLFPQKSSSAMLAGVSEASNLRGENIVSPATTDQASDGSSDLLASLTTLFAEKLLIAQENLAAEAGFSDLGIDSILIADLVRAIETKFECVMPPSAILEHPTLAQLADFLNEELGVNSLPKANQSLSSVATVATPSREQVSTSVEHADKIAVIGMACRFPGAGSLTEFWQNLMQSVCSVTEVPDDRFDVESLFSKEQEQGKSISKWGGFVDGVDLFDPEFFSIPTEQAAYIDPLTRLSLLTSAEAIAHAGYSKNDVWGTRCGVYVGGNRSHYGLDHVSNAATATGLNQNFMAAHLAHVYNFTGPCYVMDAACTSSLLSIHNAARDLALGDIDMAIAGGVEVLLDQTPYLKLSAAGALSPDGLCQTFSKNANGFVPGEGAGMVVLKRLQDALRDNDTICAVVEASAVNNDGHTMGLTTPNLEAQKALLAGIYSAVPEAVAHLQYIEAHGTGTMIGDPIELKAMASILDGLQVPQGQVAVGSVKSNVGHLMGAAGVAAFIKTVLVVQNGFVPETLHCGEPNPRFNFERSPLVPANKPKTLANQDSIYAGISAFGFGGTNCHICVSNRATGRSGTRVSLPAPKFNLRRFWLESTGQTVTHKRASASAASVASSEGILALEWL</sequence>
<dbReference type="eggNOG" id="COG3321">
    <property type="taxonomic scope" value="Bacteria"/>
</dbReference>
<dbReference type="InterPro" id="IPR010037">
    <property type="entry name" value="FkbH_domain"/>
</dbReference>
<dbReference type="Gene3D" id="3.10.129.10">
    <property type="entry name" value="Hotdog Thioesterase"/>
    <property type="match status" value="1"/>
</dbReference>
<dbReference type="PROSITE" id="PS52019">
    <property type="entry name" value="PKS_MFAS_DH"/>
    <property type="match status" value="1"/>
</dbReference>
<dbReference type="PROSITE" id="PS50075">
    <property type="entry name" value="CARRIER"/>
    <property type="match status" value="3"/>
</dbReference>
<keyword evidence="11" id="KW-1133">Transmembrane helix</keyword>
<dbReference type="Pfam" id="PF08659">
    <property type="entry name" value="KR"/>
    <property type="match status" value="2"/>
</dbReference>
<dbReference type="InterPro" id="IPR029069">
    <property type="entry name" value="HotDog_dom_sf"/>
</dbReference>